<evidence type="ECO:0000313" key="2">
    <source>
        <dbReference type="Proteomes" id="UP000310108"/>
    </source>
</evidence>
<dbReference type="EMBL" id="PJEX01000205">
    <property type="protein sequence ID" value="TKW53053.1"/>
    <property type="molecule type" value="Genomic_DNA"/>
</dbReference>
<reference evidence="1 2" key="1">
    <citation type="journal article" date="2019" name="PLoS ONE">
        <title>Comparative genome analysis indicates high evolutionary potential of pathogenicity genes in Colletotrichum tanaceti.</title>
        <authorList>
            <person name="Lelwala R.V."/>
            <person name="Korhonen P.K."/>
            <person name="Young N.D."/>
            <person name="Scott J.B."/>
            <person name="Ades P.A."/>
            <person name="Gasser R.B."/>
            <person name="Taylor P.W.J."/>
        </authorList>
    </citation>
    <scope>NUCLEOTIDE SEQUENCE [LARGE SCALE GENOMIC DNA]</scope>
    <source>
        <strain evidence="1">BRIP57314</strain>
    </source>
</reference>
<name>A0A4U6XCL3_9PEZI</name>
<evidence type="ECO:0000313" key="1">
    <source>
        <dbReference type="EMBL" id="TKW53053.1"/>
    </source>
</evidence>
<keyword evidence="2" id="KW-1185">Reference proteome</keyword>
<gene>
    <name evidence="1" type="ORF">CTA1_1613</name>
</gene>
<accession>A0A4U6XCL3</accession>
<organism evidence="1 2">
    <name type="scientific">Colletotrichum tanaceti</name>
    <dbReference type="NCBI Taxonomy" id="1306861"/>
    <lineage>
        <taxon>Eukaryota</taxon>
        <taxon>Fungi</taxon>
        <taxon>Dikarya</taxon>
        <taxon>Ascomycota</taxon>
        <taxon>Pezizomycotina</taxon>
        <taxon>Sordariomycetes</taxon>
        <taxon>Hypocreomycetidae</taxon>
        <taxon>Glomerellales</taxon>
        <taxon>Glomerellaceae</taxon>
        <taxon>Colletotrichum</taxon>
        <taxon>Colletotrichum destructivum species complex</taxon>
    </lineage>
</organism>
<dbReference type="STRING" id="1306861.A0A4U6XCL3"/>
<proteinExistence type="predicted"/>
<dbReference type="AlphaFoldDB" id="A0A4U6XCL3"/>
<comment type="caution">
    <text evidence="1">The sequence shown here is derived from an EMBL/GenBank/DDBJ whole genome shotgun (WGS) entry which is preliminary data.</text>
</comment>
<dbReference type="Proteomes" id="UP000310108">
    <property type="component" value="Unassembled WGS sequence"/>
</dbReference>
<sequence>MLSAPGSSRSRPTIKRLLKPLAGKRLNAVAEEDDPAEAFVNITAAEASGPKGTADAEDVQIERKVREYIPWMVAHLEGFVPAFMSCARWAPLTGISIHRHYSIAIFKVVCLYLSNGSCAAF</sequence>
<protein>
    <submittedName>
        <fullName evidence="1">Uncharacterized protein</fullName>
    </submittedName>
</protein>